<dbReference type="Gene3D" id="3.30.1070.10">
    <property type="entry name" value="Cell division topological specificity factor MinE"/>
    <property type="match status" value="1"/>
</dbReference>
<accession>A0A2Z6UNC6</accession>
<dbReference type="RefSeq" id="WP_002732811.1">
    <property type="nucleotide sequence ID" value="NZ_BDSG01000064.1"/>
</dbReference>
<proteinExistence type="inferred from homology"/>
<evidence type="ECO:0000313" key="4">
    <source>
        <dbReference type="EMBL" id="GBL11187.1"/>
    </source>
</evidence>
<dbReference type="EMBL" id="BDSG01000064">
    <property type="protein sequence ID" value="GBL11187.1"/>
    <property type="molecule type" value="Genomic_DNA"/>
</dbReference>
<dbReference type="SUPFAM" id="SSF55229">
    <property type="entry name" value="Cell division protein MinE topological specificity domain"/>
    <property type="match status" value="1"/>
</dbReference>
<dbReference type="Proteomes" id="UP000248272">
    <property type="component" value="Unassembled WGS sequence"/>
</dbReference>
<dbReference type="InterPro" id="IPR036707">
    <property type="entry name" value="MinE_sf"/>
</dbReference>
<evidence type="ECO:0000313" key="5">
    <source>
        <dbReference type="Proteomes" id="UP000248272"/>
    </source>
</evidence>
<dbReference type="HAMAP" id="MF_00262">
    <property type="entry name" value="MinE"/>
    <property type="match status" value="1"/>
</dbReference>
<gene>
    <name evidence="3 4" type="primary">minE</name>
    <name evidence="4" type="ORF">MSj_02687</name>
</gene>
<reference evidence="4 5" key="1">
    <citation type="journal article" date="2018" name="Front. Microbiol.">
        <title>Adaptation of the Freshwater Bloom-Forming Cyanobacterium Microcystis aeruginosa to Brackish Water Is Driven by Recent Horizontal Transfer of Sucrose Genes.</title>
        <authorList>
            <person name="Tanabe Y."/>
            <person name="Hodoki Y."/>
            <person name="Sano T."/>
            <person name="Tada K."/>
            <person name="Watanabe M.M."/>
        </authorList>
    </citation>
    <scope>NUCLEOTIDE SEQUENCE [LARGE SCALE GENOMIC DNA]</scope>
    <source>
        <strain evidence="4 5">Sj</strain>
    </source>
</reference>
<comment type="caution">
    <text evidence="4">The sequence shown here is derived from an EMBL/GenBank/DDBJ whole genome shotgun (WGS) entry which is preliminary data.</text>
</comment>
<comment type="function">
    <text evidence="2 3">Prevents the cell division inhibition by proteins MinC and MinD at internal division sites while permitting inhibition at polar sites. This ensures cell division at the proper site by restricting the formation of a division septum at the midpoint of the long axis of the cell.</text>
</comment>
<keyword evidence="3" id="KW-0131">Cell cycle</keyword>
<comment type="similarity">
    <text evidence="1 3">Belongs to the MinE family.</text>
</comment>
<organism evidence="4 5">
    <name type="scientific">Microcystis aeruginosa Sj</name>
    <dbReference type="NCBI Taxonomy" id="1979544"/>
    <lineage>
        <taxon>Bacteria</taxon>
        <taxon>Bacillati</taxon>
        <taxon>Cyanobacteriota</taxon>
        <taxon>Cyanophyceae</taxon>
        <taxon>Oscillatoriophycideae</taxon>
        <taxon>Chroococcales</taxon>
        <taxon>Microcystaceae</taxon>
        <taxon>Microcystis</taxon>
    </lineage>
</organism>
<dbReference type="InterPro" id="IPR005527">
    <property type="entry name" value="MinE"/>
</dbReference>
<dbReference type="GO" id="GO:0032955">
    <property type="term" value="P:regulation of division septum assembly"/>
    <property type="evidence" value="ECO:0007669"/>
    <property type="project" value="InterPro"/>
</dbReference>
<dbReference type="Pfam" id="PF03776">
    <property type="entry name" value="MinE"/>
    <property type="match status" value="1"/>
</dbReference>
<evidence type="ECO:0000256" key="3">
    <source>
        <dbReference type="HAMAP-Rule" id="MF_00262"/>
    </source>
</evidence>
<evidence type="ECO:0000256" key="1">
    <source>
        <dbReference type="ARBA" id="ARBA00008168"/>
    </source>
</evidence>
<evidence type="ECO:0000256" key="2">
    <source>
        <dbReference type="ARBA" id="ARBA00025265"/>
    </source>
</evidence>
<dbReference type="NCBIfam" id="TIGR01215">
    <property type="entry name" value="minE"/>
    <property type="match status" value="1"/>
</dbReference>
<name>A0A2Z6UNC6_MICAE</name>
<protein>
    <recommendedName>
        <fullName evidence="3">Cell division topological specificity factor</fullName>
    </recommendedName>
</protein>
<sequence>MNDLIDKLLAWRGSGKSGDQAKKRLKLILAHDRADLSPEILDMMRQEILEVVGRYLDIDTEETELLLESDQRTTALIANFPIRRIKRRPLT</sequence>
<dbReference type="GO" id="GO:0051301">
    <property type="term" value="P:cell division"/>
    <property type="evidence" value="ECO:0007669"/>
    <property type="project" value="UniProtKB-KW"/>
</dbReference>
<keyword evidence="3 4" id="KW-0132">Cell division</keyword>
<dbReference type="AlphaFoldDB" id="A0A2Z6UNC6"/>